<dbReference type="Proteomes" id="UP000436006">
    <property type="component" value="Unassembled WGS sequence"/>
</dbReference>
<keyword evidence="1" id="KW-0812">Transmembrane</keyword>
<evidence type="ECO:0000313" key="2">
    <source>
        <dbReference type="EMBL" id="MVM32282.1"/>
    </source>
</evidence>
<gene>
    <name evidence="2" type="ORF">GO755_19705</name>
</gene>
<protein>
    <submittedName>
        <fullName evidence="2">Uncharacterized protein</fullName>
    </submittedName>
</protein>
<keyword evidence="3" id="KW-1185">Reference proteome</keyword>
<reference evidence="2 3" key="1">
    <citation type="submission" date="2019-12" db="EMBL/GenBank/DDBJ databases">
        <title>Spirosoma sp. HMF4905 genome sequencing and assembly.</title>
        <authorList>
            <person name="Kang H."/>
            <person name="Cha I."/>
            <person name="Kim H."/>
            <person name="Joh K."/>
        </authorList>
    </citation>
    <scope>NUCLEOTIDE SEQUENCE [LARGE SCALE GENOMIC DNA]</scope>
    <source>
        <strain evidence="2 3">HMF4905</strain>
    </source>
</reference>
<comment type="caution">
    <text evidence="2">The sequence shown here is derived from an EMBL/GenBank/DDBJ whole genome shotgun (WGS) entry which is preliminary data.</text>
</comment>
<name>A0A7K1SEQ2_9BACT</name>
<evidence type="ECO:0000256" key="1">
    <source>
        <dbReference type="SAM" id="Phobius"/>
    </source>
</evidence>
<keyword evidence="1" id="KW-1133">Transmembrane helix</keyword>
<organism evidence="2 3">
    <name type="scientific">Spirosoma arboris</name>
    <dbReference type="NCBI Taxonomy" id="2682092"/>
    <lineage>
        <taxon>Bacteria</taxon>
        <taxon>Pseudomonadati</taxon>
        <taxon>Bacteroidota</taxon>
        <taxon>Cytophagia</taxon>
        <taxon>Cytophagales</taxon>
        <taxon>Cytophagaceae</taxon>
        <taxon>Spirosoma</taxon>
    </lineage>
</organism>
<dbReference type="RefSeq" id="WP_157587014.1">
    <property type="nucleotide sequence ID" value="NZ_WPIN01000007.1"/>
</dbReference>
<dbReference type="EMBL" id="WPIN01000007">
    <property type="protein sequence ID" value="MVM32282.1"/>
    <property type="molecule type" value="Genomic_DNA"/>
</dbReference>
<keyword evidence="1" id="KW-0472">Membrane</keyword>
<dbReference type="AlphaFoldDB" id="A0A7K1SEQ2"/>
<evidence type="ECO:0000313" key="3">
    <source>
        <dbReference type="Proteomes" id="UP000436006"/>
    </source>
</evidence>
<accession>A0A7K1SEQ2</accession>
<sequence length="153" mass="18157">MPPINFKQRKRRFFRKTLPFLSNVLFFGAFIAIGIYALIYWRQKRSALNECSRYTIGYTTKIANKTVYYRYSIGGRNFTDSWGQMPRSWNDYRKGDFVAQNFLYKRFLVRVSCKQPSISEITWSYSIPEWMDSAPYEGWTILPATLSKTEFAD</sequence>
<proteinExistence type="predicted"/>
<feature type="transmembrane region" description="Helical" evidence="1">
    <location>
        <begin position="20"/>
        <end position="41"/>
    </location>
</feature>